<organism evidence="4 5">
    <name type="scientific">Wallemia hederae</name>
    <dbReference type="NCBI Taxonomy" id="1540922"/>
    <lineage>
        <taxon>Eukaryota</taxon>
        <taxon>Fungi</taxon>
        <taxon>Dikarya</taxon>
        <taxon>Basidiomycota</taxon>
        <taxon>Wallemiomycotina</taxon>
        <taxon>Wallemiomycetes</taxon>
        <taxon>Wallemiales</taxon>
        <taxon>Wallemiaceae</taxon>
        <taxon>Wallemia</taxon>
    </lineage>
</organism>
<proteinExistence type="inferred from homology"/>
<name>A0A4T0FJK5_9BASI</name>
<keyword evidence="3" id="KW-0653">Protein transport</keyword>
<dbReference type="InterPro" id="IPR036390">
    <property type="entry name" value="WH_DNA-bd_sf"/>
</dbReference>
<comment type="caution">
    <text evidence="4">The sequence shown here is derived from an EMBL/GenBank/DDBJ whole genome shotgun (WGS) entry which is preliminary data.</text>
</comment>
<evidence type="ECO:0000313" key="5">
    <source>
        <dbReference type="Proteomes" id="UP000310189"/>
    </source>
</evidence>
<reference evidence="4 5" key="1">
    <citation type="submission" date="2019-03" db="EMBL/GenBank/DDBJ databases">
        <title>Sequencing 23 genomes of Wallemia ichthyophaga.</title>
        <authorList>
            <person name="Gostincar C."/>
        </authorList>
    </citation>
    <scope>NUCLEOTIDE SEQUENCE [LARGE SCALE GENOMIC DNA]</scope>
    <source>
        <strain evidence="4 5">EXF-5753</strain>
    </source>
</reference>
<dbReference type="GO" id="GO:0043328">
    <property type="term" value="P:protein transport to vacuole involved in ubiquitin-dependent protein catabolic process via the multivesicular body sorting pathway"/>
    <property type="evidence" value="ECO:0007669"/>
    <property type="project" value="TreeGrafter"/>
</dbReference>
<dbReference type="Pfam" id="PF05871">
    <property type="entry name" value="ESCRT-II"/>
    <property type="match status" value="1"/>
</dbReference>
<evidence type="ECO:0000256" key="2">
    <source>
        <dbReference type="ARBA" id="ARBA00022448"/>
    </source>
</evidence>
<keyword evidence="5" id="KW-1185">Reference proteome</keyword>
<dbReference type="InterPro" id="IPR008570">
    <property type="entry name" value="ESCRT-II_cplx_Vps25-sub"/>
</dbReference>
<dbReference type="OrthoDB" id="245150at2759"/>
<dbReference type="SUPFAM" id="SSF46785">
    <property type="entry name" value="Winged helix' DNA-binding domain"/>
    <property type="match status" value="2"/>
</dbReference>
<keyword evidence="2" id="KW-0813">Transport</keyword>
<dbReference type="InterPro" id="IPR014041">
    <property type="entry name" value="ESCRT-II_cplx_Vps25-sub_N"/>
</dbReference>
<dbReference type="PANTHER" id="PTHR13149:SF0">
    <property type="entry name" value="VACUOLAR PROTEIN-SORTING-ASSOCIATED PROTEIN 25"/>
    <property type="match status" value="1"/>
</dbReference>
<dbReference type="Gene3D" id="1.10.10.10">
    <property type="entry name" value="Winged helix-like DNA-binding domain superfamily/Winged helix DNA-binding domain"/>
    <property type="match status" value="1"/>
</dbReference>
<dbReference type="PANTHER" id="PTHR13149">
    <property type="entry name" value="VACUOLAR PROTEIN SORTING-ASSOCIATED PROTEIN VPS25"/>
    <property type="match status" value="1"/>
</dbReference>
<comment type="similarity">
    <text evidence="1">Belongs to the VPS25 family.</text>
</comment>
<accession>A0A4T0FJK5</accession>
<dbReference type="GO" id="GO:0000814">
    <property type="term" value="C:ESCRT II complex"/>
    <property type="evidence" value="ECO:0007669"/>
    <property type="project" value="InterPro"/>
</dbReference>
<dbReference type="GO" id="GO:0005198">
    <property type="term" value="F:structural molecule activity"/>
    <property type="evidence" value="ECO:0007669"/>
    <property type="project" value="TreeGrafter"/>
</dbReference>
<dbReference type="Proteomes" id="UP000310189">
    <property type="component" value="Unassembled WGS sequence"/>
</dbReference>
<dbReference type="EMBL" id="SPNW01000039">
    <property type="protein sequence ID" value="TIA88389.1"/>
    <property type="molecule type" value="Genomic_DNA"/>
</dbReference>
<gene>
    <name evidence="4" type="ORF">E3P99_02629</name>
</gene>
<protein>
    <recommendedName>
        <fullName evidence="6">ESCRT-II complex subunit VPS25</fullName>
    </recommendedName>
</protein>
<evidence type="ECO:0008006" key="6">
    <source>
        <dbReference type="Google" id="ProtNLM"/>
    </source>
</evidence>
<dbReference type="AlphaFoldDB" id="A0A4T0FJK5"/>
<evidence type="ECO:0000256" key="1">
    <source>
        <dbReference type="ARBA" id="ARBA00009674"/>
    </source>
</evidence>
<evidence type="ECO:0000256" key="3">
    <source>
        <dbReference type="ARBA" id="ARBA00022927"/>
    </source>
</evidence>
<sequence>MIRDLVSYNPQAPAISYSQLAISHPQTMTTITEFPPFYTQQPNASALTQQLGLWQKHILSTCKQRRQFKLSVSDDIWANERIKRAASREFISVIISSLVTEGLASYTDATKEAVWVYWRSLSDWAQAAYAYAESTAQLNTPLTYYELVQGEYSHLSELHEMPVELLKLAVSLLVKQNKAVIIKTSQGEGVKFV</sequence>
<dbReference type="Gene3D" id="1.10.10.570">
    <property type="entry name" value="Winged helix' DNA-binding domain. Chain C. Domain 1"/>
    <property type="match status" value="1"/>
</dbReference>
<evidence type="ECO:0000313" key="4">
    <source>
        <dbReference type="EMBL" id="TIA88389.1"/>
    </source>
</evidence>
<dbReference type="GO" id="GO:0042803">
    <property type="term" value="F:protein homodimerization activity"/>
    <property type="evidence" value="ECO:0007669"/>
    <property type="project" value="TreeGrafter"/>
</dbReference>
<dbReference type="InterPro" id="IPR036388">
    <property type="entry name" value="WH-like_DNA-bd_sf"/>
</dbReference>